<sequence length="217" mass="23146">MRLTVHEFISLDGVIQGPGGPEEDPANGFTAGGWAVPFVEGDEFGNVVTGWFARAGALLFGRTTFELMRAFWPDVDPAADPVSASLNTLPKYVVSNTLTDPGWEPTTVLTGDPVDSVARLKDELADRPGELQVHGCARLAAALHAAGLVDEYRLFTFPVTVGAGKRLFTPDAPPTGFRVLETRTTSAGGVYTALEPTAFRRGDITVEDGREVVSIVD</sequence>
<evidence type="ECO:0000313" key="3">
    <source>
        <dbReference type="Proteomes" id="UP000321484"/>
    </source>
</evidence>
<dbReference type="GO" id="GO:0009231">
    <property type="term" value="P:riboflavin biosynthetic process"/>
    <property type="evidence" value="ECO:0007669"/>
    <property type="project" value="InterPro"/>
</dbReference>
<reference evidence="2 3" key="1">
    <citation type="submission" date="2019-07" db="EMBL/GenBank/DDBJ databases">
        <title>Whole genome shotgun sequence of Actinotalea fermentans NBRC 105374.</title>
        <authorList>
            <person name="Hosoyama A."/>
            <person name="Uohara A."/>
            <person name="Ohji S."/>
            <person name="Ichikawa N."/>
        </authorList>
    </citation>
    <scope>NUCLEOTIDE SEQUENCE [LARGE SCALE GENOMIC DNA]</scope>
    <source>
        <strain evidence="2 3">NBRC 105374</strain>
    </source>
</reference>
<dbReference type="Proteomes" id="UP000321484">
    <property type="component" value="Unassembled WGS sequence"/>
</dbReference>
<organism evidence="2 3">
    <name type="scientific">Actinotalea fermentans</name>
    <dbReference type="NCBI Taxonomy" id="43671"/>
    <lineage>
        <taxon>Bacteria</taxon>
        <taxon>Bacillati</taxon>
        <taxon>Actinomycetota</taxon>
        <taxon>Actinomycetes</taxon>
        <taxon>Micrococcales</taxon>
        <taxon>Cellulomonadaceae</taxon>
        <taxon>Actinotalea</taxon>
    </lineage>
</organism>
<dbReference type="InterPro" id="IPR050765">
    <property type="entry name" value="Riboflavin_Biosynth_HTPR"/>
</dbReference>
<dbReference type="OrthoDB" id="7342392at2"/>
<proteinExistence type="predicted"/>
<dbReference type="PANTHER" id="PTHR38011:SF2">
    <property type="entry name" value="BIFUNCTIONAL DEAMINASE-REDUCTASE DOMAIN PROTEIN"/>
    <property type="match status" value="1"/>
</dbReference>
<comment type="caution">
    <text evidence="2">The sequence shown here is derived from an EMBL/GenBank/DDBJ whole genome shotgun (WGS) entry which is preliminary data.</text>
</comment>
<dbReference type="SUPFAM" id="SSF53597">
    <property type="entry name" value="Dihydrofolate reductase-like"/>
    <property type="match status" value="1"/>
</dbReference>
<dbReference type="InterPro" id="IPR002734">
    <property type="entry name" value="RibDG_C"/>
</dbReference>
<evidence type="ECO:0000259" key="1">
    <source>
        <dbReference type="Pfam" id="PF01872"/>
    </source>
</evidence>
<dbReference type="Gene3D" id="3.40.430.10">
    <property type="entry name" value="Dihydrofolate Reductase, subunit A"/>
    <property type="match status" value="1"/>
</dbReference>
<dbReference type="RefSeq" id="WP_034248664.1">
    <property type="nucleotide sequence ID" value="NZ_BJYK01000009.1"/>
</dbReference>
<name>A0A511Z0S9_9CELL</name>
<dbReference type="PANTHER" id="PTHR38011">
    <property type="entry name" value="DIHYDROFOLATE REDUCTASE FAMILY PROTEIN (AFU_ORTHOLOGUE AFUA_8G06820)"/>
    <property type="match status" value="1"/>
</dbReference>
<dbReference type="GO" id="GO:0008703">
    <property type="term" value="F:5-amino-6-(5-phosphoribosylamino)uracil reductase activity"/>
    <property type="evidence" value="ECO:0007669"/>
    <property type="project" value="InterPro"/>
</dbReference>
<feature type="domain" description="Bacterial bifunctional deaminase-reductase C-terminal" evidence="1">
    <location>
        <begin position="3"/>
        <end position="186"/>
    </location>
</feature>
<dbReference type="InterPro" id="IPR024072">
    <property type="entry name" value="DHFR-like_dom_sf"/>
</dbReference>
<dbReference type="AlphaFoldDB" id="A0A511Z0S9"/>
<evidence type="ECO:0000313" key="2">
    <source>
        <dbReference type="EMBL" id="GEN81049.1"/>
    </source>
</evidence>
<dbReference type="EMBL" id="BJYK01000009">
    <property type="protein sequence ID" value="GEN81049.1"/>
    <property type="molecule type" value="Genomic_DNA"/>
</dbReference>
<accession>A0A511Z0S9</accession>
<gene>
    <name evidence="2" type="ORF">AFE02nite_27830</name>
</gene>
<dbReference type="Pfam" id="PF01872">
    <property type="entry name" value="RibD_C"/>
    <property type="match status" value="1"/>
</dbReference>
<keyword evidence="3" id="KW-1185">Reference proteome</keyword>
<protein>
    <submittedName>
        <fullName evidence="2">Dihydrofolate reductase</fullName>
    </submittedName>
</protein>